<comment type="cofactor">
    <cofactor evidence="1">
        <name>pyridoxal 5'-phosphate</name>
        <dbReference type="ChEBI" id="CHEBI:597326"/>
    </cofactor>
</comment>
<dbReference type="AlphaFoldDB" id="A0AAF0E1R6"/>
<dbReference type="GO" id="GO:0005759">
    <property type="term" value="C:mitochondrial matrix"/>
    <property type="evidence" value="ECO:0007669"/>
    <property type="project" value="TreeGrafter"/>
</dbReference>
<dbReference type="InterPro" id="IPR050103">
    <property type="entry name" value="Class-III_PLP-dep_AT"/>
</dbReference>
<dbReference type="InterPro" id="IPR015424">
    <property type="entry name" value="PyrdxlP-dep_Trfase"/>
</dbReference>
<sequence length="489" mass="52903">MLASALQRCRTRPFFRAPALRWTRSHQSATNLEPCAQYLEATHPDFEHPPPDSQVAAQLHQFAQTTLGTYKRPGLVLSHGKGLDLYAKEPTRPGEPSKYRRYLDFSAGIAVNSLGHADPQIARIAGEQAERLVHCSNLYYNEWSGKMVQRLVEMTHEHGGLGLRKGAPTSPDGPNLKAFVANSGTEANEAALKFARKAAAVYANAPQRKTGLVCFQHAFHGRSMGALSVTPNPKYQAPFEPLVGNVRVGELNNIDALPQLITEDVAGVILEPIQGEGGVIPAQLEFLQAVRRRCNEVGAVLIYDEIQCGLFRTGTMWSHSELPLDAHPDLVTMAKPLANGFPIGAVLMRPEIAEAIVVGDHGTTFGGGPLVCRIAHYVLGRLAEDALRGNVAARSAQLFERLGLITEMFGDLVQASGPRGKGLLVGLPLKTPEHVGKVVGLARERGVLLLSAGSDTLRFVPSLTAAREEVDEAMDVLESALLVLREQAK</sequence>
<dbReference type="SUPFAM" id="SSF53383">
    <property type="entry name" value="PLP-dependent transferases"/>
    <property type="match status" value="1"/>
</dbReference>
<dbReference type="GO" id="GO:0030170">
    <property type="term" value="F:pyridoxal phosphate binding"/>
    <property type="evidence" value="ECO:0007669"/>
    <property type="project" value="InterPro"/>
</dbReference>
<dbReference type="EC" id="2.6.1.11" evidence="7"/>
<dbReference type="Proteomes" id="UP001214603">
    <property type="component" value="Chromosome 6"/>
</dbReference>
<proteinExistence type="inferred from homology"/>
<evidence type="ECO:0000256" key="2">
    <source>
        <dbReference type="ARBA" id="ARBA00008954"/>
    </source>
</evidence>
<dbReference type="PROSITE" id="PS00600">
    <property type="entry name" value="AA_TRANSFER_CLASS_3"/>
    <property type="match status" value="1"/>
</dbReference>
<organism evidence="7 8">
    <name type="scientific">Malassezia obtusa</name>
    <dbReference type="NCBI Taxonomy" id="76774"/>
    <lineage>
        <taxon>Eukaryota</taxon>
        <taxon>Fungi</taxon>
        <taxon>Dikarya</taxon>
        <taxon>Basidiomycota</taxon>
        <taxon>Ustilaginomycotina</taxon>
        <taxon>Malasseziomycetes</taxon>
        <taxon>Malasseziales</taxon>
        <taxon>Malasseziaceae</taxon>
        <taxon>Malassezia</taxon>
    </lineage>
</organism>
<evidence type="ECO:0000256" key="1">
    <source>
        <dbReference type="ARBA" id="ARBA00001933"/>
    </source>
</evidence>
<dbReference type="InterPro" id="IPR049704">
    <property type="entry name" value="Aminotrans_3_PPA_site"/>
</dbReference>
<dbReference type="PANTHER" id="PTHR11986">
    <property type="entry name" value="AMINOTRANSFERASE CLASS III"/>
    <property type="match status" value="1"/>
</dbReference>
<dbReference type="GO" id="GO:0042802">
    <property type="term" value="F:identical protein binding"/>
    <property type="evidence" value="ECO:0007669"/>
    <property type="project" value="TreeGrafter"/>
</dbReference>
<evidence type="ECO:0000256" key="6">
    <source>
        <dbReference type="RuleBase" id="RU003560"/>
    </source>
</evidence>
<keyword evidence="5 6" id="KW-0663">Pyridoxal phosphate</keyword>
<dbReference type="Gene3D" id="3.90.1150.10">
    <property type="entry name" value="Aspartate Aminotransferase, domain 1"/>
    <property type="match status" value="1"/>
</dbReference>
<evidence type="ECO:0000313" key="7">
    <source>
        <dbReference type="EMBL" id="WFD04059.1"/>
    </source>
</evidence>
<evidence type="ECO:0000256" key="3">
    <source>
        <dbReference type="ARBA" id="ARBA00022576"/>
    </source>
</evidence>
<evidence type="ECO:0000313" key="8">
    <source>
        <dbReference type="Proteomes" id="UP001214603"/>
    </source>
</evidence>
<dbReference type="InterPro" id="IPR015422">
    <property type="entry name" value="PyrdxlP-dep_Trfase_small"/>
</dbReference>
<keyword evidence="3 7" id="KW-0032">Aminotransferase</keyword>
<dbReference type="GO" id="GO:0003992">
    <property type="term" value="F:N2-acetyl-L-ornithine:2-oxoglutarate 5-aminotransferase activity"/>
    <property type="evidence" value="ECO:0007669"/>
    <property type="project" value="UniProtKB-EC"/>
</dbReference>
<evidence type="ECO:0000256" key="4">
    <source>
        <dbReference type="ARBA" id="ARBA00022679"/>
    </source>
</evidence>
<dbReference type="EMBL" id="CP119939">
    <property type="protein sequence ID" value="WFD04059.1"/>
    <property type="molecule type" value="Genomic_DNA"/>
</dbReference>
<dbReference type="FunFam" id="3.40.640.10:FF:000004">
    <property type="entry name" value="Acetylornithine aminotransferase"/>
    <property type="match status" value="1"/>
</dbReference>
<protein>
    <submittedName>
        <fullName evidence="7">Acetylornithine transaminase</fullName>
        <ecNumber evidence="7">2.6.1.11</ecNumber>
    </submittedName>
</protein>
<dbReference type="CDD" id="cd00610">
    <property type="entry name" value="OAT_like"/>
    <property type="match status" value="1"/>
</dbReference>
<comment type="similarity">
    <text evidence="2 6">Belongs to the class-III pyridoxal-phosphate-dependent aminotransferase family.</text>
</comment>
<evidence type="ECO:0000256" key="5">
    <source>
        <dbReference type="ARBA" id="ARBA00022898"/>
    </source>
</evidence>
<dbReference type="PANTHER" id="PTHR11986:SF79">
    <property type="entry name" value="ACETYLORNITHINE AMINOTRANSFERASE, MITOCHONDRIAL"/>
    <property type="match status" value="1"/>
</dbReference>
<dbReference type="Pfam" id="PF00202">
    <property type="entry name" value="Aminotran_3"/>
    <property type="match status" value="1"/>
</dbReference>
<name>A0AAF0E1R6_9BASI</name>
<gene>
    <name evidence="7" type="primary">ARG8</name>
    <name evidence="7" type="ORF">MOBT1_002758</name>
</gene>
<keyword evidence="8" id="KW-1185">Reference proteome</keyword>
<keyword evidence="4 7" id="KW-0808">Transferase</keyword>
<dbReference type="InterPro" id="IPR015421">
    <property type="entry name" value="PyrdxlP-dep_Trfase_major"/>
</dbReference>
<accession>A0AAF0E1R6</accession>
<dbReference type="Gene3D" id="3.40.640.10">
    <property type="entry name" value="Type I PLP-dependent aspartate aminotransferase-like (Major domain)"/>
    <property type="match status" value="1"/>
</dbReference>
<dbReference type="InterPro" id="IPR005814">
    <property type="entry name" value="Aminotrans_3"/>
</dbReference>
<reference evidence="7" key="1">
    <citation type="submission" date="2023-03" db="EMBL/GenBank/DDBJ databases">
        <title>Mating type loci evolution in Malassezia.</title>
        <authorList>
            <person name="Coelho M.A."/>
        </authorList>
    </citation>
    <scope>NUCLEOTIDE SEQUENCE</scope>
    <source>
        <strain evidence="7">CBS 7876</strain>
    </source>
</reference>